<comment type="caution">
    <text evidence="2">The sequence shown here is derived from an EMBL/GenBank/DDBJ whole genome shotgun (WGS) entry which is preliminary data.</text>
</comment>
<gene>
    <name evidence="2" type="ORF">Purlil1_12371</name>
</gene>
<accession>A0ABR0BH22</accession>
<reference evidence="2 3" key="1">
    <citation type="journal article" date="2024" name="Microbiol. Resour. Announc.">
        <title>Genome annotations for the ascomycete fungi Trichoderma harzianum, Trichoderma aggressivum, and Purpureocillium lilacinum.</title>
        <authorList>
            <person name="Beijen E.P.W."/>
            <person name="Ohm R.A."/>
        </authorList>
    </citation>
    <scope>NUCLEOTIDE SEQUENCE [LARGE SCALE GENOMIC DNA]</scope>
    <source>
        <strain evidence="2 3">CBS 150709</strain>
    </source>
</reference>
<dbReference type="SUPFAM" id="SSF53335">
    <property type="entry name" value="S-adenosyl-L-methionine-dependent methyltransferases"/>
    <property type="match status" value="1"/>
</dbReference>
<dbReference type="Proteomes" id="UP001287286">
    <property type="component" value="Unassembled WGS sequence"/>
</dbReference>
<feature type="compositionally biased region" description="Low complexity" evidence="1">
    <location>
        <begin position="123"/>
        <end position="134"/>
    </location>
</feature>
<feature type="region of interest" description="Disordered" evidence="1">
    <location>
        <begin position="122"/>
        <end position="141"/>
    </location>
</feature>
<dbReference type="EMBL" id="JAWRVI010000100">
    <property type="protein sequence ID" value="KAK4077287.1"/>
    <property type="molecule type" value="Genomic_DNA"/>
</dbReference>
<evidence type="ECO:0000256" key="1">
    <source>
        <dbReference type="SAM" id="MobiDB-lite"/>
    </source>
</evidence>
<protein>
    <submittedName>
        <fullName evidence="2">Uncharacterized protein</fullName>
    </submittedName>
</protein>
<feature type="region of interest" description="Disordered" evidence="1">
    <location>
        <begin position="1"/>
        <end position="29"/>
    </location>
</feature>
<evidence type="ECO:0000313" key="2">
    <source>
        <dbReference type="EMBL" id="KAK4077287.1"/>
    </source>
</evidence>
<sequence>MDGYGSPPSATGNLDPSSKKHLDDTESVTQCTGSLDAEMARSTSSSENNVRKLPIGYVGHSTIDSLDDVGSPGHMPSTLSQALQQYYGPCYDAGGPRQSSAAVRESFLTSSTMSFAYLGGSSGRSSVTSSDYGSHGTDGGKSRLLMDDSKNDLFFSLAENKWNNITISDPKTIVCTGAGAITWGIYTARAFPGAQVVILEPDPLQWPVPANCTVENADVEGYQRHLVRRGGEVEIVDIDDFPSKFPDARTRRDLMREAGFRDLKIMFHQKRWETLDNTRLYCVTIKGKVA</sequence>
<proteinExistence type="predicted"/>
<keyword evidence="3" id="KW-1185">Reference proteome</keyword>
<organism evidence="2 3">
    <name type="scientific">Purpureocillium lilacinum</name>
    <name type="common">Paecilomyces lilacinus</name>
    <dbReference type="NCBI Taxonomy" id="33203"/>
    <lineage>
        <taxon>Eukaryota</taxon>
        <taxon>Fungi</taxon>
        <taxon>Dikarya</taxon>
        <taxon>Ascomycota</taxon>
        <taxon>Pezizomycotina</taxon>
        <taxon>Sordariomycetes</taxon>
        <taxon>Hypocreomycetidae</taxon>
        <taxon>Hypocreales</taxon>
        <taxon>Ophiocordycipitaceae</taxon>
        <taxon>Purpureocillium</taxon>
    </lineage>
</organism>
<dbReference type="InterPro" id="IPR029063">
    <property type="entry name" value="SAM-dependent_MTases_sf"/>
</dbReference>
<name>A0ABR0BH22_PURLI</name>
<evidence type="ECO:0000313" key="3">
    <source>
        <dbReference type="Proteomes" id="UP001287286"/>
    </source>
</evidence>